<evidence type="ECO:0000313" key="21">
    <source>
        <dbReference type="Proteomes" id="UP000007648"/>
    </source>
</evidence>
<dbReference type="CTD" id="3455"/>
<comment type="function">
    <text evidence="12">Together with IFNAR1, forms the heterodimeric receptor for type I interferons (including interferons alpha, beta, epsilon, omega and kappa). Type I interferon binding activates the JAK-STAT signaling cascade, resulting in transcriptional activation or repression of interferon-regulated genes that encode the effectors of the interferon response. Mechanistically, type I interferon-binding brings the IFNAR1 and IFNAR2 subunits into close proximity with one another, driving their associated Janus kinases (JAKs) (TYK2 bound to IFNAR1 and JAK1 bound to IFNAR2) to cross-phosphorylate one another. The activated kinases phosphorylate specific tyrosine residues on the intracellular domains of IFNAR1 and IFNAR2, forming docking sites for the STAT transcription factors (STAT1, STAT2 and STAT). STAT proteins are then phosphorylated by the JAKs, promoting their translocation into the nucleus to regulate expression of interferon-regulated genes.</text>
</comment>
<evidence type="ECO:0000256" key="6">
    <source>
        <dbReference type="ARBA" id="ARBA00022729"/>
    </source>
</evidence>
<keyword evidence="6 17" id="KW-0732">Signal</keyword>
<dbReference type="GeneTree" id="ENSGT00510000049322"/>
<dbReference type="Ensembl" id="ENSSHAT00000025438.1">
    <property type="protein sequence ID" value="ENSSHAP00000028495.1"/>
    <property type="gene ID" value="ENSSHAG00000023912.1"/>
</dbReference>
<gene>
    <name evidence="20" type="primary">IFNAR2</name>
</gene>
<feature type="chain" id="PRO_5029828431" description="Interferon alpha/beta receptor 2" evidence="17">
    <location>
        <begin position="23"/>
        <end position="507"/>
    </location>
</feature>
<evidence type="ECO:0000256" key="8">
    <source>
        <dbReference type="ARBA" id="ARBA00023136"/>
    </source>
</evidence>
<dbReference type="InterPro" id="IPR050650">
    <property type="entry name" value="Type-II_Cytokine-TF_Rcpt"/>
</dbReference>
<keyword evidence="11" id="KW-0325">Glycoprotein</keyword>
<proteinExistence type="inferred from homology"/>
<dbReference type="InterPro" id="IPR003961">
    <property type="entry name" value="FN3_dom"/>
</dbReference>
<evidence type="ECO:0000256" key="2">
    <source>
        <dbReference type="ARBA" id="ARBA00005399"/>
    </source>
</evidence>
<dbReference type="PANTHER" id="PTHR20859">
    <property type="entry name" value="INTERFERON/INTERLEUKIN RECEPTOR"/>
    <property type="match status" value="1"/>
</dbReference>
<keyword evidence="9" id="KW-1015">Disulfide bond</keyword>
<dbReference type="FunCoup" id="A0A7N4NV12">
    <property type="interactions" value="1123"/>
</dbReference>
<evidence type="ECO:0000256" key="1">
    <source>
        <dbReference type="ARBA" id="ARBA00004251"/>
    </source>
</evidence>
<evidence type="ECO:0000256" key="3">
    <source>
        <dbReference type="ARBA" id="ARBA00022475"/>
    </source>
</evidence>
<evidence type="ECO:0000256" key="4">
    <source>
        <dbReference type="ARBA" id="ARBA00022553"/>
    </source>
</evidence>
<accession>A0A7N4NV12</accession>
<reference evidence="20" key="3">
    <citation type="submission" date="2025-09" db="UniProtKB">
        <authorList>
            <consortium name="Ensembl"/>
        </authorList>
    </citation>
    <scope>IDENTIFICATION</scope>
</reference>
<comment type="subcellular location">
    <subcellularLocation>
        <location evidence="1">Cell membrane</location>
        <topology evidence="1">Single-pass type I membrane protein</topology>
    </subcellularLocation>
</comment>
<feature type="region of interest" description="Disordered" evidence="15">
    <location>
        <begin position="485"/>
        <end position="507"/>
    </location>
</feature>
<dbReference type="Proteomes" id="UP000007648">
    <property type="component" value="Unassembled WGS sequence"/>
</dbReference>
<dbReference type="InterPro" id="IPR013783">
    <property type="entry name" value="Ig-like_fold"/>
</dbReference>
<evidence type="ECO:0000256" key="11">
    <source>
        <dbReference type="ARBA" id="ARBA00023180"/>
    </source>
</evidence>
<keyword evidence="7 16" id="KW-1133">Transmembrane helix</keyword>
<evidence type="ECO:0000256" key="12">
    <source>
        <dbReference type="ARBA" id="ARBA00057968"/>
    </source>
</evidence>
<evidence type="ECO:0000256" key="10">
    <source>
        <dbReference type="ARBA" id="ARBA00023170"/>
    </source>
</evidence>
<organism evidence="20 21">
    <name type="scientific">Sarcophilus harrisii</name>
    <name type="common">Tasmanian devil</name>
    <name type="synonym">Sarcophilus laniarius</name>
    <dbReference type="NCBI Taxonomy" id="9305"/>
    <lineage>
        <taxon>Eukaryota</taxon>
        <taxon>Metazoa</taxon>
        <taxon>Chordata</taxon>
        <taxon>Craniata</taxon>
        <taxon>Vertebrata</taxon>
        <taxon>Euteleostomi</taxon>
        <taxon>Mammalia</taxon>
        <taxon>Metatheria</taxon>
        <taxon>Dasyuromorphia</taxon>
        <taxon>Dasyuridae</taxon>
        <taxon>Sarcophilus</taxon>
    </lineage>
</organism>
<evidence type="ECO:0000256" key="15">
    <source>
        <dbReference type="SAM" id="MobiDB-lite"/>
    </source>
</evidence>
<dbReference type="GeneID" id="105750087"/>
<protein>
    <recommendedName>
        <fullName evidence="13">Interferon alpha/beta receptor 2</fullName>
    </recommendedName>
    <alternativeName>
        <fullName evidence="14">Type I interferon receptor 2</fullName>
    </alternativeName>
</protein>
<name>A0A7N4NV12_SARHA</name>
<evidence type="ECO:0000256" key="14">
    <source>
        <dbReference type="ARBA" id="ARBA00076545"/>
    </source>
</evidence>
<feature type="transmembrane region" description="Helical" evidence="16">
    <location>
        <begin position="240"/>
        <end position="263"/>
    </location>
</feature>
<dbReference type="KEGG" id="shr:105750087"/>
<feature type="compositionally biased region" description="Polar residues" evidence="15">
    <location>
        <begin position="375"/>
        <end position="384"/>
    </location>
</feature>
<evidence type="ECO:0000256" key="16">
    <source>
        <dbReference type="SAM" id="Phobius"/>
    </source>
</evidence>
<evidence type="ECO:0000259" key="18">
    <source>
        <dbReference type="Pfam" id="PF01108"/>
    </source>
</evidence>
<evidence type="ECO:0000256" key="9">
    <source>
        <dbReference type="ARBA" id="ARBA00023157"/>
    </source>
</evidence>
<sequence>MLLSQWTLFIGLLFFFPQESICLSSSCTSLEMPVKNDILTMTSHNFQHILSWKLSSNAIIPTHYTVSYTIMSAYKEWKAVEKCTNITKSSCNMTDIYETNETYLTSVTGFNSKKKLFECVFEFLPITDTILDPPEVSIFYFEDAINVTVHFPESLSIIKNKEKELFSSVVIKVKSHDMSEQELNIEMDDRENVTIVIDSLMPNSNYCISAHWETFSNNVPHSPLKCFILSPNQESESEEIIAMPLIFATCFIIFPIIISVIFLKKTEYICKKKKHFPKALDFPSIIPGPLQLPYEKVTRADVIEKTKKKKMFNESDDKSDSDNESTQKIENNYTMNGFSPRSLSQNSKFTWKEYNSNDSDPDETESPEFDPPATDTDSATSYQVKSGPDESRICRIWSNLSEDSNFSSRSEDCFNFNVNLSTVFVGDPGNDTTSEEDAAQILLPVQEEKINLVNSDEIELKHITHATCVKTPLFHVPSKDLWSENASSDESVTSESEVDLGNDYIRR</sequence>
<keyword evidence="3" id="KW-1003">Cell membrane</keyword>
<feature type="domain" description="Interferon/interleukin receptor" evidence="19">
    <location>
        <begin position="129"/>
        <end position="227"/>
    </location>
</feature>
<feature type="compositionally biased region" description="Basic and acidic residues" evidence="15">
    <location>
        <begin position="310"/>
        <end position="327"/>
    </location>
</feature>
<evidence type="ECO:0000256" key="5">
    <source>
        <dbReference type="ARBA" id="ARBA00022692"/>
    </source>
</evidence>
<dbReference type="GO" id="GO:0005615">
    <property type="term" value="C:extracellular space"/>
    <property type="evidence" value="ECO:0007669"/>
    <property type="project" value="UniProtKB-ARBA"/>
</dbReference>
<feature type="compositionally biased region" description="Acidic residues" evidence="15">
    <location>
        <begin position="359"/>
        <end position="368"/>
    </location>
</feature>
<evidence type="ECO:0000256" key="17">
    <source>
        <dbReference type="SAM" id="SignalP"/>
    </source>
</evidence>
<dbReference type="GO" id="GO:0005886">
    <property type="term" value="C:plasma membrane"/>
    <property type="evidence" value="ECO:0007669"/>
    <property type="project" value="UniProtKB-SubCell"/>
</dbReference>
<keyword evidence="5 16" id="KW-0812">Transmembrane</keyword>
<dbReference type="PANTHER" id="PTHR20859:SF51">
    <property type="entry name" value="INTERLEUKIN-22 RECEPTOR SUBUNIT ALPHA-2"/>
    <property type="match status" value="1"/>
</dbReference>
<feature type="compositionally biased region" description="Polar residues" evidence="15">
    <location>
        <begin position="328"/>
        <end position="358"/>
    </location>
</feature>
<evidence type="ECO:0000256" key="7">
    <source>
        <dbReference type="ARBA" id="ARBA00022989"/>
    </source>
</evidence>
<evidence type="ECO:0000313" key="20">
    <source>
        <dbReference type="Ensembl" id="ENSSHAP00000028495.1"/>
    </source>
</evidence>
<feature type="signal peptide" evidence="17">
    <location>
        <begin position="1"/>
        <end position="22"/>
    </location>
</feature>
<dbReference type="FunFam" id="2.60.40.10:FF:000909">
    <property type="entry name" value="Interferon alpha/beta receptor 2"/>
    <property type="match status" value="1"/>
</dbReference>
<dbReference type="Pfam" id="PF09294">
    <property type="entry name" value="Interfer-bind"/>
    <property type="match status" value="1"/>
</dbReference>
<evidence type="ECO:0000256" key="13">
    <source>
        <dbReference type="ARBA" id="ARBA00068670"/>
    </source>
</evidence>
<dbReference type="Gene3D" id="2.60.40.10">
    <property type="entry name" value="Immunoglobulins"/>
    <property type="match status" value="2"/>
</dbReference>
<comment type="similarity">
    <text evidence="2">Belongs to the type II cytokine receptor family.</text>
</comment>
<dbReference type="InParanoid" id="A0A7N4NV12"/>
<feature type="region of interest" description="Disordered" evidence="15">
    <location>
        <begin position="310"/>
        <end position="387"/>
    </location>
</feature>
<reference evidence="20 21" key="1">
    <citation type="journal article" date="2011" name="Proc. Natl. Acad. Sci. U.S.A.">
        <title>Genetic diversity and population structure of the endangered marsupial Sarcophilus harrisii (Tasmanian devil).</title>
        <authorList>
            <person name="Miller W."/>
            <person name="Hayes V.M."/>
            <person name="Ratan A."/>
            <person name="Petersen D.C."/>
            <person name="Wittekindt N.E."/>
            <person name="Miller J."/>
            <person name="Walenz B."/>
            <person name="Knight J."/>
            <person name="Qi J."/>
            <person name="Zhao F."/>
            <person name="Wang Q."/>
            <person name="Bedoya-Reina O.C."/>
            <person name="Katiyar N."/>
            <person name="Tomsho L.P."/>
            <person name="Kasson L.M."/>
            <person name="Hardie R.A."/>
            <person name="Woodbridge P."/>
            <person name="Tindall E.A."/>
            <person name="Bertelsen M.F."/>
            <person name="Dixon D."/>
            <person name="Pyecroft S."/>
            <person name="Helgen K.M."/>
            <person name="Lesk A.M."/>
            <person name="Pringle T.H."/>
            <person name="Patterson N."/>
            <person name="Zhang Y."/>
            <person name="Kreiss A."/>
            <person name="Woods G.M."/>
            <person name="Jones M.E."/>
            <person name="Schuster S.C."/>
        </authorList>
    </citation>
    <scope>NUCLEOTIDE SEQUENCE [LARGE SCALE GENOMIC DNA]</scope>
</reference>
<reference evidence="20" key="2">
    <citation type="submission" date="2025-08" db="UniProtKB">
        <authorList>
            <consortium name="Ensembl"/>
        </authorList>
    </citation>
    <scope>IDENTIFICATION</scope>
</reference>
<keyword evidence="4" id="KW-0597">Phosphoprotein</keyword>
<dbReference type="RefSeq" id="XP_012402230.1">
    <property type="nucleotide sequence ID" value="XM_012546776.3"/>
</dbReference>
<dbReference type="InterPro" id="IPR015373">
    <property type="entry name" value="Interferon/interleukin_rcp_dom"/>
</dbReference>
<keyword evidence="21" id="KW-1185">Reference proteome</keyword>
<keyword evidence="10" id="KW-0675">Receptor</keyword>
<dbReference type="InterPro" id="IPR036116">
    <property type="entry name" value="FN3_sf"/>
</dbReference>
<keyword evidence="8 16" id="KW-0472">Membrane</keyword>
<dbReference type="AlphaFoldDB" id="A0A7N4NV12"/>
<dbReference type="GO" id="GO:0004905">
    <property type="term" value="F:type I interferon receptor activity"/>
    <property type="evidence" value="ECO:0007669"/>
    <property type="project" value="UniProtKB-ARBA"/>
</dbReference>
<evidence type="ECO:0000259" key="19">
    <source>
        <dbReference type="Pfam" id="PF09294"/>
    </source>
</evidence>
<dbReference type="OrthoDB" id="8947665at2759"/>
<dbReference type="Pfam" id="PF01108">
    <property type="entry name" value="Tissue_fac"/>
    <property type="match status" value="1"/>
</dbReference>
<feature type="domain" description="Fibronectin type-III" evidence="18">
    <location>
        <begin position="26"/>
        <end position="113"/>
    </location>
</feature>
<dbReference type="SUPFAM" id="SSF49265">
    <property type="entry name" value="Fibronectin type III"/>
    <property type="match status" value="2"/>
</dbReference>